<sequence length="386" mass="43412">MEGIILSSWDYIMGPQIEMLWLPENETNIRAFHVPVNILKDFNISKQCKNVTDSLNFSAIHSDMKTYSTMCGQLLLGEVDTLKPFNEWSSRFYITEHKILIAVIFRVDSWFYCGTAKEMKDVSLCLGVIFKREAICFALDYWCVIDIQLRKAVDILLKSMEPEAFPVNHLSVLVEELVALISMLHESNLRCLQFQMHTSLGNALPSDILSKAVVSHLQTSCYSVVTGGSEFIINQVLRILSLVSSKREASSSLSITQLTSQSYIRGLYIQGAIKNVEKGVQCLLDRVYEESSPLTVIDTDLFKVWQTIAVSENAEKDKNSPAVVTETGCLVPDLINDMLSFEKYQGDCTSLIQGFTRSLMMKATSLVKIVYHFRDHVSGVNTGLSI</sequence>
<keyword evidence="2" id="KW-1185">Reference proteome</keyword>
<dbReference type="GO" id="GO:0006897">
    <property type="term" value="P:endocytosis"/>
    <property type="evidence" value="ECO:0007669"/>
    <property type="project" value="TreeGrafter"/>
</dbReference>
<dbReference type="Pfam" id="PF15019">
    <property type="entry name" value="C9orf72-like"/>
    <property type="match status" value="1"/>
</dbReference>
<feature type="non-terminal residue" evidence="1">
    <location>
        <position position="386"/>
    </location>
</feature>
<protein>
    <submittedName>
        <fullName evidence="1">Uncharacterized protein</fullName>
    </submittedName>
</protein>
<reference evidence="1 2" key="1">
    <citation type="submission" date="2013-11" db="EMBL/GenBank/DDBJ databases">
        <title>Genome sequencing of Stegodyphus mimosarum.</title>
        <authorList>
            <person name="Bechsgaard J."/>
        </authorList>
    </citation>
    <scope>NUCLEOTIDE SEQUENCE [LARGE SCALE GENOMIC DNA]</scope>
</reference>
<dbReference type="PROSITE" id="PS51835">
    <property type="entry name" value="DENN_C9ORF72"/>
    <property type="match status" value="1"/>
</dbReference>
<dbReference type="InterPro" id="IPR027819">
    <property type="entry name" value="C9orf72"/>
</dbReference>
<dbReference type="OMA" id="WKCANSI"/>
<name>A0A087TSR1_STEMI</name>
<dbReference type="GO" id="GO:0005776">
    <property type="term" value="C:autophagosome"/>
    <property type="evidence" value="ECO:0007669"/>
    <property type="project" value="TreeGrafter"/>
</dbReference>
<dbReference type="PANTHER" id="PTHR31855:SF2">
    <property type="entry name" value="GUANINE NUCLEOTIDE EXCHANGE FACTOR C9ORF72"/>
    <property type="match status" value="1"/>
</dbReference>
<dbReference type="OrthoDB" id="10252077at2759"/>
<dbReference type="EMBL" id="KK116572">
    <property type="protein sequence ID" value="KFM68150.1"/>
    <property type="molecule type" value="Genomic_DNA"/>
</dbReference>
<dbReference type="Proteomes" id="UP000054359">
    <property type="component" value="Unassembled WGS sequence"/>
</dbReference>
<dbReference type="AlphaFoldDB" id="A0A087TSR1"/>
<evidence type="ECO:0000313" key="1">
    <source>
        <dbReference type="EMBL" id="KFM68150.1"/>
    </source>
</evidence>
<evidence type="ECO:0000313" key="2">
    <source>
        <dbReference type="Proteomes" id="UP000054359"/>
    </source>
</evidence>
<dbReference type="GO" id="GO:0005768">
    <property type="term" value="C:endosome"/>
    <property type="evidence" value="ECO:0007669"/>
    <property type="project" value="TreeGrafter"/>
</dbReference>
<dbReference type="GO" id="GO:0006914">
    <property type="term" value="P:autophagy"/>
    <property type="evidence" value="ECO:0007669"/>
    <property type="project" value="TreeGrafter"/>
</dbReference>
<organism evidence="1 2">
    <name type="scientific">Stegodyphus mimosarum</name>
    <name type="common">African social velvet spider</name>
    <dbReference type="NCBI Taxonomy" id="407821"/>
    <lineage>
        <taxon>Eukaryota</taxon>
        <taxon>Metazoa</taxon>
        <taxon>Ecdysozoa</taxon>
        <taxon>Arthropoda</taxon>
        <taxon>Chelicerata</taxon>
        <taxon>Arachnida</taxon>
        <taxon>Araneae</taxon>
        <taxon>Araneomorphae</taxon>
        <taxon>Entelegynae</taxon>
        <taxon>Eresoidea</taxon>
        <taxon>Eresidae</taxon>
        <taxon>Stegodyphus</taxon>
    </lineage>
</organism>
<dbReference type="GO" id="GO:0005085">
    <property type="term" value="F:guanyl-nucleotide exchange factor activity"/>
    <property type="evidence" value="ECO:0007669"/>
    <property type="project" value="InterPro"/>
</dbReference>
<accession>A0A087TSR1</accession>
<gene>
    <name evidence="1" type="ORF">X975_18953</name>
</gene>
<dbReference type="PANTHER" id="PTHR31855">
    <property type="entry name" value="GUANINE NUCLEOTIDE EXCHANGE C9ORF72"/>
    <property type="match status" value="1"/>
</dbReference>
<proteinExistence type="predicted"/>